<keyword evidence="8" id="KW-1185">Reference proteome</keyword>
<accession>A0ABQ5JHQ2</accession>
<name>A0ABQ5JHQ2_9LACO</name>
<dbReference type="InterPro" id="IPR015046">
    <property type="entry name" value="LciA_Immunity-like"/>
</dbReference>
<dbReference type="NCBIfam" id="TIGR00401">
    <property type="entry name" value="msrA"/>
    <property type="match status" value="1"/>
</dbReference>
<organism evidence="7 8">
    <name type="scientific">Ligilactobacillus pabuli</name>
    <dbReference type="NCBI Taxonomy" id="2886039"/>
    <lineage>
        <taxon>Bacteria</taxon>
        <taxon>Bacillati</taxon>
        <taxon>Bacillota</taxon>
        <taxon>Bacilli</taxon>
        <taxon>Lactobacillales</taxon>
        <taxon>Lactobacillaceae</taxon>
        <taxon>Ligilactobacillus</taxon>
    </lineage>
</organism>
<dbReference type="Proteomes" id="UP001055149">
    <property type="component" value="Unassembled WGS sequence"/>
</dbReference>
<protein>
    <recommendedName>
        <fullName evidence="5">Peptide methionine sulfoxide reductase MsrA</fullName>
        <shortName evidence="5">Protein-methionine-S-oxide reductase</shortName>
        <ecNumber evidence="5">1.8.4.11</ecNumber>
    </recommendedName>
    <alternativeName>
        <fullName evidence="5">Peptide-methionine (S)-S-oxide reductase</fullName>
        <shortName evidence="5">Peptide Met(O) reductase</shortName>
    </alternativeName>
</protein>
<dbReference type="Pfam" id="PF08951">
    <property type="entry name" value="EntA_Immun"/>
    <property type="match status" value="1"/>
</dbReference>
<dbReference type="HAMAP" id="MF_01401">
    <property type="entry name" value="MsrA"/>
    <property type="match status" value="1"/>
</dbReference>
<sequence>MLTTQTVLPKLAVLLQDPTVHYWEKKALLTAQTSLKNQVNSKIVLERLEVELRPLALRNNLTANMADFYLQLTGNPAGQMEFNYDIHYQKDPPFQERAIFSGGCFWCLVEPFDRRTGVKAVISGYIGGTAPHPSYEQVSHDHTGYVEAVEIIYDSRLIKYQDILQTYWQLIDPTDASGQFDDRGDHYRPVIFYTDQHQLQLAEADKHRMEQSNHYKAPIVVGIEAATKFWPAENYHQNFYQKFKARYRRLERTRKQVLLFQHLRGRLRALFKGPHK</sequence>
<dbReference type="EC" id="1.8.4.11" evidence="5"/>
<comment type="catalytic activity">
    <reaction evidence="4 5">
        <text>[thioredoxin]-disulfide + L-methionine + H2O = L-methionine (S)-S-oxide + [thioredoxin]-dithiol</text>
        <dbReference type="Rhea" id="RHEA:19993"/>
        <dbReference type="Rhea" id="RHEA-COMP:10698"/>
        <dbReference type="Rhea" id="RHEA-COMP:10700"/>
        <dbReference type="ChEBI" id="CHEBI:15377"/>
        <dbReference type="ChEBI" id="CHEBI:29950"/>
        <dbReference type="ChEBI" id="CHEBI:50058"/>
        <dbReference type="ChEBI" id="CHEBI:57844"/>
        <dbReference type="ChEBI" id="CHEBI:58772"/>
        <dbReference type="EC" id="1.8.4.11"/>
    </reaction>
</comment>
<evidence type="ECO:0000256" key="5">
    <source>
        <dbReference type="HAMAP-Rule" id="MF_01401"/>
    </source>
</evidence>
<dbReference type="Gene3D" id="3.30.1060.10">
    <property type="entry name" value="Peptide methionine sulphoxide reductase MsrA"/>
    <property type="match status" value="1"/>
</dbReference>
<evidence type="ECO:0000256" key="1">
    <source>
        <dbReference type="ARBA" id="ARBA00005591"/>
    </source>
</evidence>
<dbReference type="Pfam" id="PF01625">
    <property type="entry name" value="PMSR"/>
    <property type="match status" value="1"/>
</dbReference>
<evidence type="ECO:0000256" key="3">
    <source>
        <dbReference type="ARBA" id="ARBA00047806"/>
    </source>
</evidence>
<dbReference type="InterPro" id="IPR002569">
    <property type="entry name" value="Met_Sox_Rdtase_MsrA_dom"/>
</dbReference>
<reference evidence="7" key="1">
    <citation type="journal article" date="2022" name="Int. J. Syst. Evol. Microbiol.">
        <title>A novel species of lactic acid bacteria, Ligilactobacillus pabuli sp. nov., isolated from alfalfa silage.</title>
        <authorList>
            <person name="Tohno M."/>
            <person name="Tanizawa Y."/>
            <person name="Sawada H."/>
            <person name="Sakamoto M."/>
            <person name="Ohkuma M."/>
            <person name="Kobayashi H."/>
        </authorList>
    </citation>
    <scope>NUCLEOTIDE SEQUENCE</scope>
    <source>
        <strain evidence="7">AF129</strain>
    </source>
</reference>
<dbReference type="InterPro" id="IPR036509">
    <property type="entry name" value="Met_Sox_Rdtase_MsrA_sf"/>
</dbReference>
<dbReference type="EMBL" id="BQXH01000011">
    <property type="protein sequence ID" value="GKS81608.1"/>
    <property type="molecule type" value="Genomic_DNA"/>
</dbReference>
<comment type="catalytic activity">
    <reaction evidence="3 5">
        <text>L-methionyl-[protein] + [thioredoxin]-disulfide + H2O = L-methionyl-(S)-S-oxide-[protein] + [thioredoxin]-dithiol</text>
        <dbReference type="Rhea" id="RHEA:14217"/>
        <dbReference type="Rhea" id="RHEA-COMP:10698"/>
        <dbReference type="Rhea" id="RHEA-COMP:10700"/>
        <dbReference type="Rhea" id="RHEA-COMP:12313"/>
        <dbReference type="Rhea" id="RHEA-COMP:12315"/>
        <dbReference type="ChEBI" id="CHEBI:15377"/>
        <dbReference type="ChEBI" id="CHEBI:16044"/>
        <dbReference type="ChEBI" id="CHEBI:29950"/>
        <dbReference type="ChEBI" id="CHEBI:44120"/>
        <dbReference type="ChEBI" id="CHEBI:50058"/>
        <dbReference type="EC" id="1.8.4.11"/>
    </reaction>
</comment>
<evidence type="ECO:0000256" key="4">
    <source>
        <dbReference type="ARBA" id="ARBA00048782"/>
    </source>
</evidence>
<dbReference type="PANTHER" id="PTHR43774">
    <property type="entry name" value="PEPTIDE METHIONINE SULFOXIDE REDUCTASE"/>
    <property type="match status" value="1"/>
</dbReference>
<proteinExistence type="inferred from homology"/>
<comment type="similarity">
    <text evidence="1 5">Belongs to the MsrA Met sulfoxide reductase family.</text>
</comment>
<feature type="active site" evidence="5">
    <location>
        <position position="104"/>
    </location>
</feature>
<comment type="caution">
    <text evidence="7">The sequence shown here is derived from an EMBL/GenBank/DDBJ whole genome shotgun (WGS) entry which is preliminary data.</text>
</comment>
<evidence type="ECO:0000259" key="6">
    <source>
        <dbReference type="Pfam" id="PF01625"/>
    </source>
</evidence>
<dbReference type="RefSeq" id="WP_244055346.1">
    <property type="nucleotide sequence ID" value="NZ_BQXH01000011.1"/>
</dbReference>
<gene>
    <name evidence="7" type="primary">mrsA1</name>
    <name evidence="5" type="synonym">msrA</name>
    <name evidence="7" type="ORF">LPAF129_12940</name>
</gene>
<dbReference type="SUPFAM" id="SSF55068">
    <property type="entry name" value="Peptide methionine sulfoxide reductase"/>
    <property type="match status" value="1"/>
</dbReference>
<keyword evidence="2 5" id="KW-0560">Oxidoreductase</keyword>
<dbReference type="CDD" id="cd21059">
    <property type="entry name" value="LciA-like"/>
    <property type="match status" value="1"/>
</dbReference>
<evidence type="ECO:0000313" key="8">
    <source>
        <dbReference type="Proteomes" id="UP001055149"/>
    </source>
</evidence>
<dbReference type="PANTHER" id="PTHR43774:SF1">
    <property type="entry name" value="PEPTIDE METHIONINE SULFOXIDE REDUCTASE MSRA 2"/>
    <property type="match status" value="1"/>
</dbReference>
<feature type="domain" description="Peptide methionine sulphoxide reductase MsrA" evidence="6">
    <location>
        <begin position="98"/>
        <end position="248"/>
    </location>
</feature>
<evidence type="ECO:0000256" key="2">
    <source>
        <dbReference type="ARBA" id="ARBA00023002"/>
    </source>
</evidence>
<evidence type="ECO:0000313" key="7">
    <source>
        <dbReference type="EMBL" id="GKS81608.1"/>
    </source>
</evidence>
<comment type="function">
    <text evidence="5">Has an important function as a repair enzyme for proteins that have been inactivated by oxidation. Catalyzes the reversible oxidation-reduction of methionine sulfoxide in proteins to methionine.</text>
</comment>